<feature type="transmembrane region" description="Helical" evidence="1">
    <location>
        <begin position="46"/>
        <end position="74"/>
    </location>
</feature>
<accession>A0ABV5JDW5</accession>
<keyword evidence="1" id="KW-0812">Transmembrane</keyword>
<keyword evidence="1" id="KW-1133">Transmembrane helix</keyword>
<sequence length="138" mass="15311">MSAEVSRRTGWKPIPLALKILSVVMVVWALGSAMNLPNLMENGLPVLGIFVFGIGAFLVVLFLDFTGPAIFFYALWNGKPWGVKWAFFYIGLFILNGIVALLTVSDRLGLAQILVPNLVSLLFLAVIFWKRSYFTNAD</sequence>
<proteinExistence type="predicted"/>
<organism evidence="2 3">
    <name type="scientific">Pseudohalocynthiibacter aestuariivivens</name>
    <dbReference type="NCBI Taxonomy" id="1591409"/>
    <lineage>
        <taxon>Bacteria</taxon>
        <taxon>Pseudomonadati</taxon>
        <taxon>Pseudomonadota</taxon>
        <taxon>Alphaproteobacteria</taxon>
        <taxon>Rhodobacterales</taxon>
        <taxon>Paracoccaceae</taxon>
        <taxon>Pseudohalocynthiibacter</taxon>
    </lineage>
</organism>
<evidence type="ECO:0000256" key="1">
    <source>
        <dbReference type="SAM" id="Phobius"/>
    </source>
</evidence>
<feature type="transmembrane region" description="Helical" evidence="1">
    <location>
        <begin position="110"/>
        <end position="129"/>
    </location>
</feature>
<feature type="transmembrane region" description="Helical" evidence="1">
    <location>
        <begin position="16"/>
        <end position="34"/>
    </location>
</feature>
<name>A0ABV5JDW5_9RHOB</name>
<keyword evidence="3" id="KW-1185">Reference proteome</keyword>
<evidence type="ECO:0000313" key="3">
    <source>
        <dbReference type="Proteomes" id="UP001589683"/>
    </source>
</evidence>
<dbReference type="RefSeq" id="WP_213891404.1">
    <property type="nucleotide sequence ID" value="NZ_JAGFNU010000026.1"/>
</dbReference>
<protein>
    <submittedName>
        <fullName evidence="2">Uncharacterized protein</fullName>
    </submittedName>
</protein>
<comment type="caution">
    <text evidence="2">The sequence shown here is derived from an EMBL/GenBank/DDBJ whole genome shotgun (WGS) entry which is preliminary data.</text>
</comment>
<evidence type="ECO:0000313" key="2">
    <source>
        <dbReference type="EMBL" id="MFB9231076.1"/>
    </source>
</evidence>
<dbReference type="EMBL" id="JBHMEA010000012">
    <property type="protein sequence ID" value="MFB9231076.1"/>
    <property type="molecule type" value="Genomic_DNA"/>
</dbReference>
<reference evidence="2 3" key="1">
    <citation type="submission" date="2024-09" db="EMBL/GenBank/DDBJ databases">
        <authorList>
            <person name="Sun Q."/>
            <person name="Mori K."/>
        </authorList>
    </citation>
    <scope>NUCLEOTIDE SEQUENCE [LARGE SCALE GENOMIC DNA]</scope>
    <source>
        <strain evidence="2 3">CECT 8726</strain>
    </source>
</reference>
<feature type="transmembrane region" description="Helical" evidence="1">
    <location>
        <begin position="86"/>
        <end position="104"/>
    </location>
</feature>
<gene>
    <name evidence="2" type="ORF">ACFFUT_04650</name>
</gene>
<keyword evidence="1" id="KW-0472">Membrane</keyword>
<dbReference type="Proteomes" id="UP001589683">
    <property type="component" value="Unassembled WGS sequence"/>
</dbReference>